<evidence type="ECO:0000256" key="2">
    <source>
        <dbReference type="ARBA" id="ARBA00022475"/>
    </source>
</evidence>
<feature type="transmembrane region" description="Helical" evidence="8">
    <location>
        <begin position="284"/>
        <end position="308"/>
    </location>
</feature>
<dbReference type="GO" id="GO:0006493">
    <property type="term" value="P:protein O-linked glycosylation"/>
    <property type="evidence" value="ECO:0007669"/>
    <property type="project" value="InterPro"/>
</dbReference>
<feature type="transmembrane region" description="Helical" evidence="8">
    <location>
        <begin position="12"/>
        <end position="29"/>
    </location>
</feature>
<keyword evidence="4 10" id="KW-0808">Transferase</keyword>
<feature type="transmembrane region" description="Helical" evidence="8">
    <location>
        <begin position="169"/>
        <end position="188"/>
    </location>
</feature>
<evidence type="ECO:0000256" key="6">
    <source>
        <dbReference type="ARBA" id="ARBA00022989"/>
    </source>
</evidence>
<evidence type="ECO:0000256" key="5">
    <source>
        <dbReference type="ARBA" id="ARBA00022692"/>
    </source>
</evidence>
<keyword evidence="6 8" id="KW-1133">Transmembrane helix</keyword>
<evidence type="ECO:0000313" key="11">
    <source>
        <dbReference type="Proteomes" id="UP000034163"/>
    </source>
</evidence>
<sequence length="534" mass="61981">MKAQIFSYKYHILITLVFILAIVLRFWHIEFGLPHSFYADEPEIAEPAIKYTYELRDIIANGNYYKLIPISYVYGTFPSYLLTAAVMFFSKSLNIAGIVFDKTTLYILMRSINAVMSLAVIPLMATLYLKLYPDEKRINNRIFSGALIAFFLAALNWKMIVHAHYVNPDIILTFLLTVTYITMISYHATPNRSAYIWLAGIFMGLAIGTKITAAISLPLFLYLFLHKKDYKSMAGFLLLTGATFILTNPFSFIFFNDFIFRIYQMLFKEGGLVFDSVDYSPLKYLFSLGTILTPFVFIFSALGVRKAVMHIKSASDEKPIHIFLLGNILIYLIFYSLQSRRVDRWMLPVIPILLVYAAHSVYTLPQLIKQKTLRYMVITLSILLYLYPSVVLLKQFQRYTPKSEAYIWARDNLPANSNRFVITEEGLDPMNKLRTEPETLLDVRQFNVYESKNAQYDYPPDPNLYDYVILSSRPIDDYKRSEVITKYPEYTKAWQEFERMVTSSEKFSLIKTFSTTNPNLIPVSEVYIYAKNKQ</sequence>
<feature type="transmembrane region" description="Helical" evidence="8">
    <location>
        <begin position="112"/>
        <end position="132"/>
    </location>
</feature>
<comment type="caution">
    <text evidence="10">The sequence shown here is derived from an EMBL/GenBank/DDBJ whole genome shotgun (WGS) entry which is preliminary data.</text>
</comment>
<dbReference type="AlphaFoldDB" id="A0A0G0WT35"/>
<name>A0A0G0WT35_UNCKA</name>
<gene>
    <name evidence="10" type="ORF">UU72_C0030G0002</name>
</gene>
<keyword evidence="7 8" id="KW-0472">Membrane</keyword>
<dbReference type="InterPro" id="IPR003342">
    <property type="entry name" value="ArnT-like_N"/>
</dbReference>
<dbReference type="GO" id="GO:0016763">
    <property type="term" value="F:pentosyltransferase activity"/>
    <property type="evidence" value="ECO:0007669"/>
    <property type="project" value="TreeGrafter"/>
</dbReference>
<organism evidence="10 11">
    <name type="scientific">candidate division WWE3 bacterium GW2011_GWB1_41_6</name>
    <dbReference type="NCBI Taxonomy" id="1619112"/>
    <lineage>
        <taxon>Bacteria</taxon>
        <taxon>Katanobacteria</taxon>
    </lineage>
</organism>
<feature type="transmembrane region" description="Helical" evidence="8">
    <location>
        <begin position="236"/>
        <end position="264"/>
    </location>
</feature>
<evidence type="ECO:0000259" key="9">
    <source>
        <dbReference type="Pfam" id="PF02366"/>
    </source>
</evidence>
<proteinExistence type="predicted"/>
<reference evidence="10 11" key="1">
    <citation type="journal article" date="2015" name="Nature">
        <title>rRNA introns, odd ribosomes, and small enigmatic genomes across a large radiation of phyla.</title>
        <authorList>
            <person name="Brown C.T."/>
            <person name="Hug L.A."/>
            <person name="Thomas B.C."/>
            <person name="Sharon I."/>
            <person name="Castelle C.J."/>
            <person name="Singh A."/>
            <person name="Wilkins M.J."/>
            <person name="Williams K.H."/>
            <person name="Banfield J.F."/>
        </authorList>
    </citation>
    <scope>NUCLEOTIDE SEQUENCE [LARGE SCALE GENOMIC DNA]</scope>
</reference>
<evidence type="ECO:0000256" key="7">
    <source>
        <dbReference type="ARBA" id="ARBA00023136"/>
    </source>
</evidence>
<evidence type="ECO:0000256" key="4">
    <source>
        <dbReference type="ARBA" id="ARBA00022679"/>
    </source>
</evidence>
<dbReference type="GO" id="GO:0005886">
    <property type="term" value="C:plasma membrane"/>
    <property type="evidence" value="ECO:0007669"/>
    <property type="project" value="UniProtKB-SubCell"/>
</dbReference>
<feature type="domain" description="ArnT-like N-terminal" evidence="9">
    <location>
        <begin position="17"/>
        <end position="225"/>
    </location>
</feature>
<dbReference type="GO" id="GO:0009103">
    <property type="term" value="P:lipopolysaccharide biosynthetic process"/>
    <property type="evidence" value="ECO:0007669"/>
    <property type="project" value="UniProtKB-ARBA"/>
</dbReference>
<dbReference type="EMBL" id="LCBS01000030">
    <property type="protein sequence ID" value="KKS15970.1"/>
    <property type="molecule type" value="Genomic_DNA"/>
</dbReference>
<comment type="subcellular location">
    <subcellularLocation>
        <location evidence="1">Cell membrane</location>
        <topology evidence="1">Multi-pass membrane protein</topology>
    </subcellularLocation>
</comment>
<evidence type="ECO:0000256" key="8">
    <source>
        <dbReference type="SAM" id="Phobius"/>
    </source>
</evidence>
<keyword evidence="5 8" id="KW-0812">Transmembrane</keyword>
<keyword evidence="3 10" id="KW-0328">Glycosyltransferase</keyword>
<dbReference type="Pfam" id="PF02366">
    <property type="entry name" value="PMT"/>
    <property type="match status" value="1"/>
</dbReference>
<feature type="transmembrane region" description="Helical" evidence="8">
    <location>
        <begin position="375"/>
        <end position="393"/>
    </location>
</feature>
<protein>
    <submittedName>
        <fullName evidence="10">Dolichyl-phosphate-mannose-protein mannosyltransferase protein</fullName>
    </submittedName>
</protein>
<feature type="transmembrane region" description="Helical" evidence="8">
    <location>
        <begin position="345"/>
        <end position="363"/>
    </location>
</feature>
<dbReference type="GO" id="GO:0000030">
    <property type="term" value="F:mannosyltransferase activity"/>
    <property type="evidence" value="ECO:0007669"/>
    <property type="project" value="InterPro"/>
</dbReference>
<evidence type="ECO:0000256" key="1">
    <source>
        <dbReference type="ARBA" id="ARBA00004651"/>
    </source>
</evidence>
<feature type="transmembrane region" description="Helical" evidence="8">
    <location>
        <begin position="194"/>
        <end position="224"/>
    </location>
</feature>
<dbReference type="Proteomes" id="UP000034163">
    <property type="component" value="Unassembled WGS sequence"/>
</dbReference>
<evidence type="ECO:0000313" key="10">
    <source>
        <dbReference type="EMBL" id="KKS15970.1"/>
    </source>
</evidence>
<accession>A0A0G0WT35</accession>
<evidence type="ECO:0000256" key="3">
    <source>
        <dbReference type="ARBA" id="ARBA00022676"/>
    </source>
</evidence>
<keyword evidence="2" id="KW-1003">Cell membrane</keyword>
<feature type="transmembrane region" description="Helical" evidence="8">
    <location>
        <begin position="138"/>
        <end position="157"/>
    </location>
</feature>
<dbReference type="PANTHER" id="PTHR33908">
    <property type="entry name" value="MANNOSYLTRANSFERASE YKCB-RELATED"/>
    <property type="match status" value="1"/>
</dbReference>
<feature type="transmembrane region" description="Helical" evidence="8">
    <location>
        <begin position="320"/>
        <end position="339"/>
    </location>
</feature>
<dbReference type="PANTHER" id="PTHR33908:SF11">
    <property type="entry name" value="MEMBRANE PROTEIN"/>
    <property type="match status" value="1"/>
</dbReference>
<dbReference type="InterPro" id="IPR050297">
    <property type="entry name" value="LipidA_mod_glycosyltrf_83"/>
</dbReference>